<comment type="caution">
    <text evidence="1">The sequence shown here is derived from an EMBL/GenBank/DDBJ whole genome shotgun (WGS) entry which is preliminary data.</text>
</comment>
<protein>
    <submittedName>
        <fullName evidence="1">Type I-E CRISPR-associated protein Cse2/CasB</fullName>
    </submittedName>
</protein>
<accession>A0ABV6XXX5</accession>
<evidence type="ECO:0000313" key="1">
    <source>
        <dbReference type="EMBL" id="MFC1443131.1"/>
    </source>
</evidence>
<gene>
    <name evidence="1" type="primary">casB</name>
    <name evidence="1" type="synonym">cse2</name>
    <name evidence="1" type="ORF">ABUW04_33325</name>
</gene>
<organism evidence="1 2">
    <name type="scientific">Streptacidiphilus jeojiensis</name>
    <dbReference type="NCBI Taxonomy" id="3229225"/>
    <lineage>
        <taxon>Bacteria</taxon>
        <taxon>Bacillati</taxon>
        <taxon>Actinomycetota</taxon>
        <taxon>Actinomycetes</taxon>
        <taxon>Kitasatosporales</taxon>
        <taxon>Streptomycetaceae</taxon>
        <taxon>Streptacidiphilus</taxon>
    </lineage>
</organism>
<evidence type="ECO:0000313" key="2">
    <source>
        <dbReference type="Proteomes" id="UP001592581"/>
    </source>
</evidence>
<dbReference type="EMBL" id="JBEUKS010000015">
    <property type="protein sequence ID" value="MFC1443131.1"/>
    <property type="molecule type" value="Genomic_DNA"/>
</dbReference>
<dbReference type="Pfam" id="PF09485">
    <property type="entry name" value="CRISPR_Cse2"/>
    <property type="match status" value="1"/>
</dbReference>
<dbReference type="InterPro" id="IPR013382">
    <property type="entry name" value="CRISPR-assoc_prot_Cse2"/>
</dbReference>
<dbReference type="Gene3D" id="1.10.520.40">
    <property type="entry name" value="CRISPR-associated protein Cse2"/>
    <property type="match status" value="1"/>
</dbReference>
<name>A0ABV6XXX5_9ACTN</name>
<reference evidence="1 2" key="1">
    <citation type="submission" date="2024-06" db="EMBL/GenBank/DDBJ databases">
        <authorList>
            <person name="Lee S.D."/>
        </authorList>
    </citation>
    <scope>NUCLEOTIDE SEQUENCE [LARGE SCALE GENOMIC DNA]</scope>
    <source>
        <strain evidence="1 2">N1-10</strain>
    </source>
</reference>
<proteinExistence type="predicted"/>
<dbReference type="Proteomes" id="UP001592581">
    <property type="component" value="Unassembled WGS sequence"/>
</dbReference>
<keyword evidence="2" id="KW-1185">Reference proteome</keyword>
<dbReference type="RefSeq" id="WP_380568184.1">
    <property type="nucleotide sequence ID" value="NZ_JBEUKS010000015.1"/>
</dbReference>
<dbReference type="InterPro" id="IPR038287">
    <property type="entry name" value="Cse2_sf"/>
</dbReference>
<dbReference type="NCBIfam" id="TIGR02548">
    <property type="entry name" value="casB_cse2"/>
    <property type="match status" value="1"/>
</dbReference>
<sequence>MSTETAPTTPLSAQGTWLQRCESYMATVRGACSSPGGRADLRSGLADNFTSRWPLYQRLYPQGGIPAAQSLDAELPFLLIAALYAEHDAPNPRMDGNTVKAKPHAADASRNLGWSYARAVDRKAMRQRNAADALSALAQTDTAGLHRDLPGVVSELRSAGIPVDWAVLLRDVTRWPQWADQVRLDWARAFYLPATNKETTK</sequence>